<dbReference type="NCBIfam" id="TIGR04183">
    <property type="entry name" value="Por_Secre_tail"/>
    <property type="match status" value="1"/>
</dbReference>
<organism evidence="5 6">
    <name type="scientific">Taishania pollutisoli</name>
    <dbReference type="NCBI Taxonomy" id="2766479"/>
    <lineage>
        <taxon>Bacteria</taxon>
        <taxon>Pseudomonadati</taxon>
        <taxon>Bacteroidota</taxon>
        <taxon>Flavobacteriia</taxon>
        <taxon>Flavobacteriales</taxon>
        <taxon>Crocinitomicaceae</taxon>
        <taxon>Taishania</taxon>
    </lineage>
</organism>
<dbReference type="Gene3D" id="2.130.10.130">
    <property type="entry name" value="Integrin alpha, N-terminal"/>
    <property type="match status" value="1"/>
</dbReference>
<evidence type="ECO:0000313" key="5">
    <source>
        <dbReference type="EMBL" id="MBC9813195.1"/>
    </source>
</evidence>
<gene>
    <name evidence="5" type="ORF">H9Y05_12025</name>
</gene>
<dbReference type="AlphaFoldDB" id="A0A8J6U2K7"/>
<accession>A0A8J6U2K7</accession>
<protein>
    <submittedName>
        <fullName evidence="5">VCBS repeat-containing protein</fullName>
    </submittedName>
</protein>
<dbReference type="PANTHER" id="PTHR16026:SF0">
    <property type="entry name" value="CARTILAGE ACIDIC PROTEIN 1"/>
    <property type="match status" value="1"/>
</dbReference>
<dbReference type="InterPro" id="IPR028994">
    <property type="entry name" value="Integrin_alpha_N"/>
</dbReference>
<keyword evidence="6" id="KW-1185">Reference proteome</keyword>
<reference evidence="5" key="1">
    <citation type="submission" date="2020-09" db="EMBL/GenBank/DDBJ databases">
        <title>Taishania pollutisoli gen. nov., sp. nov., Isolated from Tetrabromobisphenol A-Contaminated Soil.</title>
        <authorList>
            <person name="Chen Q."/>
        </authorList>
    </citation>
    <scope>NUCLEOTIDE SEQUENCE</scope>
    <source>
        <strain evidence="5">CZZ-1</strain>
    </source>
</reference>
<dbReference type="InterPro" id="IPR013517">
    <property type="entry name" value="FG-GAP"/>
</dbReference>
<feature type="domain" description="Secretion system C-terminal sorting" evidence="4">
    <location>
        <begin position="601"/>
        <end position="664"/>
    </location>
</feature>
<dbReference type="RefSeq" id="WP_163492003.1">
    <property type="nucleotide sequence ID" value="NZ_JACVEL010000008.1"/>
</dbReference>
<evidence type="ECO:0000256" key="2">
    <source>
        <dbReference type="SAM" id="SignalP"/>
    </source>
</evidence>
<dbReference type="Pfam" id="PF07593">
    <property type="entry name" value="UnbV_ASPIC"/>
    <property type="match status" value="1"/>
</dbReference>
<feature type="domain" description="ASPIC/UnbV" evidence="3">
    <location>
        <begin position="514"/>
        <end position="580"/>
    </location>
</feature>
<dbReference type="InterPro" id="IPR027039">
    <property type="entry name" value="Crtac1"/>
</dbReference>
<proteinExistence type="predicted"/>
<evidence type="ECO:0000259" key="3">
    <source>
        <dbReference type="Pfam" id="PF07593"/>
    </source>
</evidence>
<sequence>MKRKLFLVTAALPLVLTDVVAQSTCNTALPVTAGLYTVDVVDGTEVPMPVCAPNGTGASAGKWYVYTPTDNYTVRVSTDLSQNTGKDTRVHIYTGSCGALVCHAGDDDSGAGYLSLIDFSVTQGVTYYIAFDNKWNSTGFDFTITETPFVEPPVYPVTFTENYFPSITGDYKIAIADMNGDYLDDIVTVSPNQVQIHYQQVSGAYTNTTYPVNITYLPSWSMAIGDIDKNGFNDLVLGAGSGVTFLYANATGTGFTEVTGSQYVFSQRTNFVDINNDGHLDAFVCHDVDPNVYYLNDGTGVLTFHQGGLGDHDEGGNYGSVWVDYDNDGDADLFIAKCRGGSSTAKFNELHRNDGNGVFTNVSTAANMYDPVQTWSSAWNDYDNDGYMDALIGASSFTDGSHKLMRNNGDGTFTDITSGSGWETNTQSSIEYVTFDFDNDGYADVMGGNQSISFNNGDLTFTPMSYSFPVGSVGDMNNDGFLDVQNGSRIYMNDGNTNNWLKIHLKGTASNINGIGARVELYSGGMKQIRDVRSGEGFRHMHSLNVHFGVGTNTTIDSVLVHWPSGTIDNVLAPDVNQSVLVIEGAHPLGLLEVDGQKVELYPNPASDQLSIKNLNAEDVESMRIVDVQGREIMTLGQPSSTLNISSIQSGMYILQVDLKNGKRYSDSFIKK</sequence>
<dbReference type="InterPro" id="IPR026444">
    <property type="entry name" value="Secre_tail"/>
</dbReference>
<dbReference type="SUPFAM" id="SSF69318">
    <property type="entry name" value="Integrin alpha N-terminal domain"/>
    <property type="match status" value="1"/>
</dbReference>
<dbReference type="EMBL" id="JACVEL010000008">
    <property type="protein sequence ID" value="MBC9813195.1"/>
    <property type="molecule type" value="Genomic_DNA"/>
</dbReference>
<dbReference type="Proteomes" id="UP000652681">
    <property type="component" value="Unassembled WGS sequence"/>
</dbReference>
<feature type="signal peptide" evidence="2">
    <location>
        <begin position="1"/>
        <end position="21"/>
    </location>
</feature>
<evidence type="ECO:0000256" key="1">
    <source>
        <dbReference type="ARBA" id="ARBA00022729"/>
    </source>
</evidence>
<evidence type="ECO:0000259" key="4">
    <source>
        <dbReference type="Pfam" id="PF18962"/>
    </source>
</evidence>
<name>A0A8J6U2K7_9FLAO</name>
<keyword evidence="1 2" id="KW-0732">Signal</keyword>
<dbReference type="Pfam" id="PF18962">
    <property type="entry name" value="Por_Secre_tail"/>
    <property type="match status" value="1"/>
</dbReference>
<dbReference type="InterPro" id="IPR011519">
    <property type="entry name" value="UnbV_ASPIC"/>
</dbReference>
<feature type="chain" id="PRO_5035265881" evidence="2">
    <location>
        <begin position="22"/>
        <end position="672"/>
    </location>
</feature>
<comment type="caution">
    <text evidence="5">The sequence shown here is derived from an EMBL/GenBank/DDBJ whole genome shotgun (WGS) entry which is preliminary data.</text>
</comment>
<dbReference type="PANTHER" id="PTHR16026">
    <property type="entry name" value="CARTILAGE ACIDIC PROTEIN 1"/>
    <property type="match status" value="1"/>
</dbReference>
<evidence type="ECO:0000313" key="6">
    <source>
        <dbReference type="Proteomes" id="UP000652681"/>
    </source>
</evidence>
<dbReference type="Pfam" id="PF13517">
    <property type="entry name" value="FG-GAP_3"/>
    <property type="match status" value="3"/>
</dbReference>